<dbReference type="GO" id="GO:0019205">
    <property type="term" value="F:nucleobase-containing compound kinase activity"/>
    <property type="evidence" value="ECO:0007669"/>
    <property type="project" value="InterPro"/>
</dbReference>
<reference evidence="5 6" key="1">
    <citation type="journal article" date="2015" name="Nature">
        <title>rRNA introns, odd ribosomes, and small enigmatic genomes across a large radiation of phyla.</title>
        <authorList>
            <person name="Brown C.T."/>
            <person name="Hug L.A."/>
            <person name="Thomas B.C."/>
            <person name="Sharon I."/>
            <person name="Castelle C.J."/>
            <person name="Singh A."/>
            <person name="Wilkins M.J."/>
            <person name="Williams K.H."/>
            <person name="Banfield J.F."/>
        </authorList>
    </citation>
    <scope>NUCLEOTIDE SEQUENCE [LARGE SCALE GENOMIC DNA]</scope>
</reference>
<evidence type="ECO:0000313" key="5">
    <source>
        <dbReference type="EMBL" id="KKU42877.1"/>
    </source>
</evidence>
<comment type="caution">
    <text evidence="5">The sequence shown here is derived from an EMBL/GenBank/DDBJ whole genome shotgun (WGS) entry which is preliminary data.</text>
</comment>
<proteinExistence type="predicted"/>
<gene>
    <name evidence="5" type="ORF">UX60_C0044G0003</name>
</gene>
<protein>
    <submittedName>
        <fullName evidence="5">Adenylate kinase</fullName>
    </submittedName>
</protein>
<evidence type="ECO:0000256" key="3">
    <source>
        <dbReference type="ARBA" id="ARBA00022741"/>
    </source>
</evidence>
<dbReference type="GO" id="GO:0009165">
    <property type="term" value="P:nucleotide biosynthetic process"/>
    <property type="evidence" value="ECO:0007669"/>
    <property type="project" value="UniProtKB-KW"/>
</dbReference>
<accession>A0A0G1QDJ1</accession>
<keyword evidence="1" id="KW-0808">Transferase</keyword>
<evidence type="ECO:0000256" key="4">
    <source>
        <dbReference type="ARBA" id="ARBA00022777"/>
    </source>
</evidence>
<dbReference type="PANTHER" id="PTHR23359">
    <property type="entry name" value="NUCLEOTIDE KINASE"/>
    <property type="match status" value="1"/>
</dbReference>
<dbReference type="Pfam" id="PF00406">
    <property type="entry name" value="ADK"/>
    <property type="match status" value="1"/>
</dbReference>
<sequence length="165" mass="18933">MPKKSTIFVVFGPQGSGKSTQVERLATRLDYKVFEAGEVLRKNSTTSSYIFDGYPRNLNQFDGFMKLVKKYDWQVAGIFINLSNESAKIRLSTRFQIIDGQKVMREDDKPDVVGHRLDVFKKETLPLKNKFKENYQLLEIDGEPPVDEVTTQISMTVDRFLDVGN</sequence>
<dbReference type="EMBL" id="LCMV01000044">
    <property type="protein sequence ID" value="KKU42877.1"/>
    <property type="molecule type" value="Genomic_DNA"/>
</dbReference>
<evidence type="ECO:0000256" key="1">
    <source>
        <dbReference type="ARBA" id="ARBA00022679"/>
    </source>
</evidence>
<dbReference type="InterPro" id="IPR027417">
    <property type="entry name" value="P-loop_NTPase"/>
</dbReference>
<evidence type="ECO:0000256" key="2">
    <source>
        <dbReference type="ARBA" id="ARBA00022727"/>
    </source>
</evidence>
<dbReference type="Gene3D" id="3.40.50.300">
    <property type="entry name" value="P-loop containing nucleotide triphosphate hydrolases"/>
    <property type="match status" value="2"/>
</dbReference>
<dbReference type="GO" id="GO:0005524">
    <property type="term" value="F:ATP binding"/>
    <property type="evidence" value="ECO:0007669"/>
    <property type="project" value="InterPro"/>
</dbReference>
<dbReference type="SUPFAM" id="SSF52540">
    <property type="entry name" value="P-loop containing nucleoside triphosphate hydrolases"/>
    <property type="match status" value="1"/>
</dbReference>
<dbReference type="Proteomes" id="UP000034487">
    <property type="component" value="Unassembled WGS sequence"/>
</dbReference>
<organism evidence="5 6">
    <name type="scientific">Berkelbacteria bacterium GW2011_GWA2_46_7</name>
    <dbReference type="NCBI Taxonomy" id="1618335"/>
    <lineage>
        <taxon>Bacteria</taxon>
        <taxon>Candidatus Berkelbacteria</taxon>
    </lineage>
</organism>
<name>A0A0G1QDJ1_9BACT</name>
<keyword evidence="4 5" id="KW-0418">Kinase</keyword>
<keyword evidence="2" id="KW-0545">Nucleotide biosynthesis</keyword>
<dbReference type="AlphaFoldDB" id="A0A0G1QDJ1"/>
<dbReference type="InterPro" id="IPR000850">
    <property type="entry name" value="Adenylat/UMP-CMP_kin"/>
</dbReference>
<dbReference type="PROSITE" id="PS00113">
    <property type="entry name" value="ADENYLATE_KINASE"/>
    <property type="match status" value="1"/>
</dbReference>
<dbReference type="InterPro" id="IPR033690">
    <property type="entry name" value="Adenylat_kinase_CS"/>
</dbReference>
<evidence type="ECO:0000313" key="6">
    <source>
        <dbReference type="Proteomes" id="UP000034487"/>
    </source>
</evidence>
<keyword evidence="3" id="KW-0547">Nucleotide-binding</keyword>
<dbReference type="CDD" id="cd01428">
    <property type="entry name" value="ADK"/>
    <property type="match status" value="1"/>
</dbReference>